<reference evidence="2 3" key="1">
    <citation type="submission" date="2015-01" db="EMBL/GenBank/DDBJ databases">
        <title>Evolution of Trichinella species and genotypes.</title>
        <authorList>
            <person name="Korhonen P.K."/>
            <person name="Edoardo P."/>
            <person name="Giuseppe L.R."/>
            <person name="Gasser R.B."/>
        </authorList>
    </citation>
    <scope>NUCLEOTIDE SEQUENCE [LARGE SCALE GENOMIC DNA]</scope>
    <source>
        <strain evidence="2">ISS588</strain>
    </source>
</reference>
<organism evidence="2 3">
    <name type="scientific">Trichinella pseudospiralis</name>
    <name type="common">Parasitic roundworm</name>
    <dbReference type="NCBI Taxonomy" id="6337"/>
    <lineage>
        <taxon>Eukaryota</taxon>
        <taxon>Metazoa</taxon>
        <taxon>Ecdysozoa</taxon>
        <taxon>Nematoda</taxon>
        <taxon>Enoplea</taxon>
        <taxon>Dorylaimia</taxon>
        <taxon>Trichinellida</taxon>
        <taxon>Trichinellidae</taxon>
        <taxon>Trichinella</taxon>
    </lineage>
</organism>
<dbReference type="Proteomes" id="UP000054805">
    <property type="component" value="Unassembled WGS sequence"/>
</dbReference>
<evidence type="ECO:0000256" key="1">
    <source>
        <dbReference type="SAM" id="Phobius"/>
    </source>
</evidence>
<gene>
    <name evidence="2" type="ORF">T4B_11226</name>
</gene>
<keyword evidence="1" id="KW-0472">Membrane</keyword>
<feature type="transmembrane region" description="Helical" evidence="1">
    <location>
        <begin position="20"/>
        <end position="39"/>
    </location>
</feature>
<evidence type="ECO:0000313" key="3">
    <source>
        <dbReference type="Proteomes" id="UP000054805"/>
    </source>
</evidence>
<accession>A0A0V1IVL4</accession>
<dbReference type="EMBL" id="JYDS01000082">
    <property type="protein sequence ID" value="KRZ26621.1"/>
    <property type="molecule type" value="Genomic_DNA"/>
</dbReference>
<comment type="caution">
    <text evidence="2">The sequence shown here is derived from an EMBL/GenBank/DDBJ whole genome shotgun (WGS) entry which is preliminary data.</text>
</comment>
<name>A0A0V1IVL4_TRIPS</name>
<keyword evidence="1" id="KW-0812">Transmembrane</keyword>
<keyword evidence="1" id="KW-1133">Transmembrane helix</keyword>
<sequence length="165" mass="18675">MKETLQKDEQEMRKSKFNNVLLNMVEVGIYILYFLKFATTIQEICFDIFDIIKKTGRNRCEAATLLASVITLLLLFSKNAELLCNSICFAYPAVKSLEKFLSIRHQTVVSVALMQEIQGSVPLVYKGNGCKLKHTGSRRNIGNVPKHVLNVKNVFLVINNSFVAM</sequence>
<protein>
    <submittedName>
        <fullName evidence="2">Uncharacterized protein</fullName>
    </submittedName>
</protein>
<dbReference type="AlphaFoldDB" id="A0A0V1IVL4"/>
<proteinExistence type="predicted"/>
<evidence type="ECO:0000313" key="2">
    <source>
        <dbReference type="EMBL" id="KRZ26621.1"/>
    </source>
</evidence>
<keyword evidence="3" id="KW-1185">Reference proteome</keyword>